<dbReference type="Pfam" id="PF08514">
    <property type="entry name" value="STAG"/>
    <property type="match status" value="1"/>
</dbReference>
<dbReference type="InterPro" id="IPR020839">
    <property type="entry name" value="SCD"/>
</dbReference>
<feature type="compositionally biased region" description="Acidic residues" evidence="1">
    <location>
        <begin position="1020"/>
        <end position="1029"/>
    </location>
</feature>
<dbReference type="Pfam" id="PF21581">
    <property type="entry name" value="SCD"/>
    <property type="match status" value="1"/>
</dbReference>
<feature type="compositionally biased region" description="Polar residues" evidence="1">
    <location>
        <begin position="1049"/>
        <end position="1061"/>
    </location>
</feature>
<name>A0A367YF03_9ASCO</name>
<dbReference type="PROSITE" id="PS51425">
    <property type="entry name" value="SCD"/>
    <property type="match status" value="1"/>
</dbReference>
<feature type="region of interest" description="Disordered" evidence="1">
    <location>
        <begin position="1006"/>
        <end position="1061"/>
    </location>
</feature>
<dbReference type="GO" id="GO:0008278">
    <property type="term" value="C:cohesin complex"/>
    <property type="evidence" value="ECO:0007669"/>
    <property type="project" value="TreeGrafter"/>
</dbReference>
<dbReference type="STRING" id="5486.A0A367YF03"/>
<dbReference type="PANTHER" id="PTHR11199">
    <property type="entry name" value="STROMAL ANTIGEN"/>
    <property type="match status" value="1"/>
</dbReference>
<feature type="compositionally biased region" description="Basic residues" evidence="1">
    <location>
        <begin position="40"/>
        <end position="63"/>
    </location>
</feature>
<dbReference type="SUPFAM" id="SSF48371">
    <property type="entry name" value="ARM repeat"/>
    <property type="match status" value="1"/>
</dbReference>
<dbReference type="GO" id="GO:0005634">
    <property type="term" value="C:nucleus"/>
    <property type="evidence" value="ECO:0007669"/>
    <property type="project" value="TreeGrafter"/>
</dbReference>
<dbReference type="OrthoDB" id="498590at2759"/>
<feature type="region of interest" description="Disordered" evidence="1">
    <location>
        <begin position="1"/>
        <end position="64"/>
    </location>
</feature>
<comment type="caution">
    <text evidence="3">The sequence shown here is derived from an EMBL/GenBank/DDBJ whole genome shotgun (WGS) entry which is preliminary data.</text>
</comment>
<dbReference type="GO" id="GO:0003682">
    <property type="term" value="F:chromatin binding"/>
    <property type="evidence" value="ECO:0007669"/>
    <property type="project" value="TreeGrafter"/>
</dbReference>
<dbReference type="Proteomes" id="UP000253472">
    <property type="component" value="Unassembled WGS sequence"/>
</dbReference>
<protein>
    <submittedName>
        <fullName evidence="3">Cohesin subunit SCC3</fullName>
    </submittedName>
</protein>
<evidence type="ECO:0000256" key="1">
    <source>
        <dbReference type="SAM" id="MobiDB-lite"/>
    </source>
</evidence>
<dbReference type="InterPro" id="IPR013721">
    <property type="entry name" value="STAG"/>
</dbReference>
<feature type="compositionally biased region" description="Basic and acidic residues" evidence="1">
    <location>
        <begin position="1006"/>
        <end position="1017"/>
    </location>
</feature>
<evidence type="ECO:0000259" key="2">
    <source>
        <dbReference type="PROSITE" id="PS51425"/>
    </source>
</evidence>
<proteinExistence type="predicted"/>
<dbReference type="InterPro" id="IPR039662">
    <property type="entry name" value="Cohesin_Scc3/SA"/>
</dbReference>
<gene>
    <name evidence="3" type="primary">IRR1_0</name>
    <name evidence="3" type="ORF">Cantr_09574</name>
</gene>
<accession>A0A367YF03</accession>
<dbReference type="EMBL" id="QLNQ01000024">
    <property type="protein sequence ID" value="RCK63601.1"/>
    <property type="molecule type" value="Genomic_DNA"/>
</dbReference>
<dbReference type="GO" id="GO:0007062">
    <property type="term" value="P:sister chromatid cohesion"/>
    <property type="evidence" value="ECO:0007669"/>
    <property type="project" value="UniProtKB-ARBA"/>
</dbReference>
<feature type="compositionally biased region" description="Low complexity" evidence="1">
    <location>
        <begin position="1037"/>
        <end position="1048"/>
    </location>
</feature>
<organism evidence="3 4">
    <name type="scientific">Candida viswanathii</name>
    <dbReference type="NCBI Taxonomy" id="5486"/>
    <lineage>
        <taxon>Eukaryota</taxon>
        <taxon>Fungi</taxon>
        <taxon>Dikarya</taxon>
        <taxon>Ascomycota</taxon>
        <taxon>Saccharomycotina</taxon>
        <taxon>Pichiomycetes</taxon>
        <taxon>Debaryomycetaceae</taxon>
        <taxon>Candida/Lodderomyces clade</taxon>
        <taxon>Candida</taxon>
    </lineage>
</organism>
<feature type="compositionally biased region" description="Polar residues" evidence="1">
    <location>
        <begin position="936"/>
        <end position="945"/>
    </location>
</feature>
<keyword evidence="4" id="KW-1185">Reference proteome</keyword>
<dbReference type="GO" id="GO:0000785">
    <property type="term" value="C:chromatin"/>
    <property type="evidence" value="ECO:0007669"/>
    <property type="project" value="TreeGrafter"/>
</dbReference>
<dbReference type="PANTHER" id="PTHR11199:SF0">
    <property type="entry name" value="LD34181P-RELATED"/>
    <property type="match status" value="1"/>
</dbReference>
<sequence length="1061" mass="122600">MVRRLSRRANAAVVSYKDGSDSEDDVQVLEEEEEFEVRKPVKRKASRKSKLPAKRQKKSKKTTKQLEEGLEENYLYQALANTEASIQDVALDWVEEFEEDLAEEKHEAITGLINLILRSCGSLHLFQPHDLSNLESSADTVGEIAIAFGEQSFHKYPFKALPVFKKNVLQLFQEIIEIAHEKGLLYVYDNDSDEESLASPLMSYLLTWTTSLSTSPIRSLRFTVTEIIFTVQSQLCKVIKSIEVNLDRSQRQLTKVKKSNKSKYETLTNTIESCQLQKNTVVEYFNDIVTIVVDKRYRDVDPQIRSTTLKHLGDAMVAYPEFFCQGIYLRYFGWLLCDPIGQVRAENTRCLIKLYRSFSVNNLPLGLRQFSEKYKLQLIKMSQIDSDTQVRMHSLSICCELLKLGFLDDEDTKVVIENYPFKDNARVQAEGAKFVTLLNEESASRVDDKYKLFLETYKPDQFQDNISACLSIKSLIQLLVPIADKPVEVIFQNLGVHHETNWELSLKYFLLDVSLMRFTKEDEDEPSDNEEIDEFKQQIDLSDVERLVLLKFIHGYIKYLYSKKVDDEVSAQLVKLVEYLPSILNVAVKSSKLFTVFLQIWTILLVEKESGYSLFDRLNKLEEYEEITSEIIKYFKEFDITAEFAPFFAALFESHGLTSAIKFQVQTVLDELVQEVIRTVNDRDDAAFDLDSTNDELNDQISLIESINNIAPVLHKLRELGDFVNIANLSDVSGLITTLVNKVLRKFDLALIRSQWKHNFLQQLPTFLESLTRIYDLVLVIVSWKFERLMETTKEDQNRIAIDLEFDGIVDLINQTMRLVYECSTFPEFVDLKTTLIMKYIDFLLSFKVFYVKFEGDNDIENFLLFFNSNKQLLIVKRDMQLQILQVFLVKEVKLAHVLQVELDRDDEEDVNFDDYIEQASDRSSPESSMFEEQDLQASQASNNDSDAKKEQTWRFEKDLSVYTLKLLSLVNLLLVQEDVYSRVSMNKDKLGSVFGKILERQEVQEKNIKEREKQSSTEEGGDNDEPMNDEQNGVPQEESAAQGEESQTIVDQETSTIVST</sequence>
<dbReference type="InterPro" id="IPR016024">
    <property type="entry name" value="ARM-type_fold"/>
</dbReference>
<evidence type="ECO:0000313" key="4">
    <source>
        <dbReference type="Proteomes" id="UP000253472"/>
    </source>
</evidence>
<feature type="compositionally biased region" description="Acidic residues" evidence="1">
    <location>
        <begin position="21"/>
        <end position="35"/>
    </location>
</feature>
<reference evidence="3 4" key="1">
    <citation type="submission" date="2018-06" db="EMBL/GenBank/DDBJ databases">
        <title>Whole genome sequencing of Candida tropicalis (genome annotated by CSBL at Korea University).</title>
        <authorList>
            <person name="Ahn J."/>
        </authorList>
    </citation>
    <scope>NUCLEOTIDE SEQUENCE [LARGE SCALE GENOMIC DNA]</scope>
    <source>
        <strain evidence="3 4">ATCC 20962</strain>
    </source>
</reference>
<feature type="domain" description="SCD" evidence="2">
    <location>
        <begin position="293"/>
        <end position="381"/>
    </location>
</feature>
<feature type="region of interest" description="Disordered" evidence="1">
    <location>
        <begin position="920"/>
        <end position="950"/>
    </location>
</feature>
<evidence type="ECO:0000313" key="3">
    <source>
        <dbReference type="EMBL" id="RCK63601.1"/>
    </source>
</evidence>
<dbReference type="AlphaFoldDB" id="A0A367YF03"/>